<dbReference type="InterPro" id="IPR000818">
    <property type="entry name" value="TEA/ATTS_dom"/>
</dbReference>
<evidence type="ECO:0000313" key="5">
    <source>
        <dbReference type="EMBL" id="OCH91063.1"/>
    </source>
</evidence>
<feature type="compositionally biased region" description="Low complexity" evidence="3">
    <location>
        <begin position="278"/>
        <end position="295"/>
    </location>
</feature>
<feature type="compositionally biased region" description="Low complexity" evidence="3">
    <location>
        <begin position="502"/>
        <end position="511"/>
    </location>
</feature>
<organism evidence="5 6">
    <name type="scientific">Obba rivulosa</name>
    <dbReference type="NCBI Taxonomy" id="1052685"/>
    <lineage>
        <taxon>Eukaryota</taxon>
        <taxon>Fungi</taxon>
        <taxon>Dikarya</taxon>
        <taxon>Basidiomycota</taxon>
        <taxon>Agaricomycotina</taxon>
        <taxon>Agaricomycetes</taxon>
        <taxon>Polyporales</taxon>
        <taxon>Gelatoporiaceae</taxon>
        <taxon>Obba</taxon>
    </lineage>
</organism>
<feature type="domain" description="TEA" evidence="4">
    <location>
        <begin position="178"/>
        <end position="252"/>
    </location>
</feature>
<keyword evidence="6" id="KW-1185">Reference proteome</keyword>
<feature type="compositionally biased region" description="Polar residues" evidence="3">
    <location>
        <begin position="263"/>
        <end position="276"/>
    </location>
</feature>
<evidence type="ECO:0000259" key="4">
    <source>
        <dbReference type="PROSITE" id="PS51088"/>
    </source>
</evidence>
<comment type="similarity">
    <text evidence="1">Belongs to the TEC1 family.</text>
</comment>
<feature type="region of interest" description="Disordered" evidence="3">
    <location>
        <begin position="263"/>
        <end position="296"/>
    </location>
</feature>
<dbReference type="InterPro" id="IPR038096">
    <property type="entry name" value="TEA/ATTS_sf"/>
</dbReference>
<dbReference type="AlphaFoldDB" id="A0A8E2DNR6"/>
<proteinExistence type="inferred from homology"/>
<evidence type="ECO:0000256" key="2">
    <source>
        <dbReference type="PROSITE-ProRule" id="PRU00505"/>
    </source>
</evidence>
<sequence length="618" mass="66264">MAGGVDPRLPRRGGTCRVGRAAGSIPLSSRWVLLRISNAMLDALGCRRHPHPSSQCMHTPLPRLISLLARTTARHALGRLSAGIPARLAHPRYIPSAHPPAIFVFCSQRLTPLQKPNDRYVSSIQCDLTRAAMSAHQFQQHVRVSSTEDLSYIVAPKGEISDTIQTIVTGRKCWKTMKGKGEVVWPPYLEAALVEGLEKYQPVESRTSRAPGRFPMRNKFISDYIYNTTGKRRTPKQVGSRLQQLRDTTEGKRILQLLSNRHTAMMSSSKPSTSEYRPSIAPSASPSTSFATPAAPTGPPCSYVTIEVLPSTGGAPLPALTPLTTSPLAPFSCPSIISPAPAYQSPGPRPLRAIDPTVTFLARAPLTAHARFRVQRGGQTVHEERAELALCASSCAPQARPFAEMECTFLYRTRLVPGYWHALCECRDPTPYTIIQEIVRTTQSLSSLASVASTSTAPTNAEETLLSVVYQFTNPFATPPLSPTSSGSGSVSAPGDGGDSSGSGFSAESSPDLSPDFGNFMMLSSMHPTGSGVPLPLSQAGGLMHHGEDGYASVPPSPLDLAPDAAEWKYGALAVADALQPHAHGHHSQSQGQSALGAGMGCRDFLDFAAPHYVRRLP</sequence>
<dbReference type="OrthoDB" id="10006572at2759"/>
<accession>A0A8E2DNR6</accession>
<protein>
    <recommendedName>
        <fullName evidence="4">TEA domain-containing protein</fullName>
    </recommendedName>
</protein>
<dbReference type="EMBL" id="KV722392">
    <property type="protein sequence ID" value="OCH91063.1"/>
    <property type="molecule type" value="Genomic_DNA"/>
</dbReference>
<feature type="DNA-binding region" description="TEA" evidence="2">
    <location>
        <begin position="178"/>
        <end position="252"/>
    </location>
</feature>
<name>A0A8E2DNR6_9APHY</name>
<dbReference type="Gene3D" id="6.10.20.40">
    <property type="entry name" value="TEA/ATTS domain"/>
    <property type="match status" value="1"/>
</dbReference>
<dbReference type="PROSITE" id="PS51088">
    <property type="entry name" value="TEA_2"/>
    <property type="match status" value="1"/>
</dbReference>
<dbReference type="Proteomes" id="UP000250043">
    <property type="component" value="Unassembled WGS sequence"/>
</dbReference>
<dbReference type="Pfam" id="PF01285">
    <property type="entry name" value="TEA"/>
    <property type="match status" value="1"/>
</dbReference>
<feature type="region of interest" description="Disordered" evidence="3">
    <location>
        <begin position="480"/>
        <end position="511"/>
    </location>
</feature>
<reference evidence="5 6" key="1">
    <citation type="submission" date="2016-07" db="EMBL/GenBank/DDBJ databases">
        <title>Draft genome of the white-rot fungus Obba rivulosa 3A-2.</title>
        <authorList>
            <consortium name="DOE Joint Genome Institute"/>
            <person name="Miettinen O."/>
            <person name="Riley R."/>
            <person name="Acob R."/>
            <person name="Barry K."/>
            <person name="Cullen D."/>
            <person name="De Vries R."/>
            <person name="Hainaut M."/>
            <person name="Hatakka A."/>
            <person name="Henrissat B."/>
            <person name="Hilden K."/>
            <person name="Kuo R."/>
            <person name="Labutti K."/>
            <person name="Lipzen A."/>
            <person name="Makela M.R."/>
            <person name="Sandor L."/>
            <person name="Spatafora J.W."/>
            <person name="Grigoriev I.V."/>
            <person name="Hibbett D.S."/>
        </authorList>
    </citation>
    <scope>NUCLEOTIDE SEQUENCE [LARGE SCALE GENOMIC DNA]</scope>
    <source>
        <strain evidence="5 6">3A-2</strain>
    </source>
</reference>
<feature type="compositionally biased region" description="Low complexity" evidence="3">
    <location>
        <begin position="483"/>
        <end position="494"/>
    </location>
</feature>
<gene>
    <name evidence="5" type="ORF">OBBRIDRAFT_551760</name>
</gene>
<evidence type="ECO:0000256" key="3">
    <source>
        <dbReference type="SAM" id="MobiDB-lite"/>
    </source>
</evidence>
<evidence type="ECO:0000256" key="1">
    <source>
        <dbReference type="ARBA" id="ARBA00008421"/>
    </source>
</evidence>
<dbReference type="GO" id="GO:0003700">
    <property type="term" value="F:DNA-binding transcription factor activity"/>
    <property type="evidence" value="ECO:0007669"/>
    <property type="project" value="InterPro"/>
</dbReference>
<evidence type="ECO:0000313" key="6">
    <source>
        <dbReference type="Proteomes" id="UP000250043"/>
    </source>
</evidence>
<dbReference type="SMART" id="SM00426">
    <property type="entry name" value="TEA"/>
    <property type="match status" value="1"/>
</dbReference>